<accession>A0A841HUD0</accession>
<evidence type="ECO:0000256" key="2">
    <source>
        <dbReference type="ARBA" id="ARBA00008156"/>
    </source>
</evidence>
<dbReference type="SUPFAM" id="SSF50998">
    <property type="entry name" value="Quinoprotein alcohol dehydrogenase-like"/>
    <property type="match status" value="1"/>
</dbReference>
<dbReference type="InterPro" id="IPR017511">
    <property type="entry name" value="PQQ_mDH"/>
</dbReference>
<comment type="cofactor">
    <cofactor evidence="1">
        <name>pyrroloquinoline quinone</name>
        <dbReference type="ChEBI" id="CHEBI:58442"/>
    </cofactor>
</comment>
<dbReference type="PANTHER" id="PTHR32303">
    <property type="entry name" value="QUINOPROTEIN ALCOHOL DEHYDROGENASE (CYTOCHROME C)"/>
    <property type="match status" value="1"/>
</dbReference>
<dbReference type="InterPro" id="IPR002372">
    <property type="entry name" value="PQQ_rpt_dom"/>
</dbReference>
<feature type="signal peptide" evidence="4">
    <location>
        <begin position="1"/>
        <end position="22"/>
    </location>
</feature>
<dbReference type="AlphaFoldDB" id="A0A841HUD0"/>
<dbReference type="GO" id="GO:0048038">
    <property type="term" value="F:quinone binding"/>
    <property type="evidence" value="ECO:0007669"/>
    <property type="project" value="InterPro"/>
</dbReference>
<protein>
    <submittedName>
        <fullName evidence="6">Quinoprotein glucose dehydrogenase</fullName>
        <ecNumber evidence="6">1.1.5.2</ecNumber>
    </submittedName>
</protein>
<evidence type="ECO:0000256" key="3">
    <source>
        <dbReference type="ARBA" id="ARBA00023002"/>
    </source>
</evidence>
<dbReference type="RefSeq" id="WP_184335266.1">
    <property type="nucleotide sequence ID" value="NZ_JACHHZ010000006.1"/>
</dbReference>
<proteinExistence type="inferred from homology"/>
<name>A0A841HUD0_9GAMM</name>
<dbReference type="GO" id="GO:0016020">
    <property type="term" value="C:membrane"/>
    <property type="evidence" value="ECO:0007669"/>
    <property type="project" value="InterPro"/>
</dbReference>
<dbReference type="EMBL" id="JACHHZ010000006">
    <property type="protein sequence ID" value="MBB6095879.1"/>
    <property type="molecule type" value="Genomic_DNA"/>
</dbReference>
<dbReference type="GO" id="GO:0008876">
    <property type="term" value="F:quinoprotein glucose dehydrogenase activity"/>
    <property type="evidence" value="ECO:0007669"/>
    <property type="project" value="UniProtKB-EC"/>
</dbReference>
<dbReference type="InterPro" id="IPR018391">
    <property type="entry name" value="PQQ_b-propeller_rpt"/>
</dbReference>
<keyword evidence="7" id="KW-1185">Reference proteome</keyword>
<feature type="chain" id="PRO_5032687230" evidence="4">
    <location>
        <begin position="23"/>
        <end position="656"/>
    </location>
</feature>
<dbReference type="Gene3D" id="2.140.10.10">
    <property type="entry name" value="Quinoprotein alcohol dehydrogenase-like superfamily"/>
    <property type="match status" value="1"/>
</dbReference>
<reference evidence="6 7" key="1">
    <citation type="submission" date="2020-08" db="EMBL/GenBank/DDBJ databases">
        <title>Genomic Encyclopedia of Type Strains, Phase IV (KMG-IV): sequencing the most valuable type-strain genomes for metagenomic binning, comparative biology and taxonomic classification.</title>
        <authorList>
            <person name="Goeker M."/>
        </authorList>
    </citation>
    <scope>NUCLEOTIDE SEQUENCE [LARGE SCALE GENOMIC DNA]</scope>
    <source>
        <strain evidence="6 7">DSM 26723</strain>
    </source>
</reference>
<evidence type="ECO:0000256" key="4">
    <source>
        <dbReference type="SAM" id="SignalP"/>
    </source>
</evidence>
<dbReference type="EC" id="1.1.5.2" evidence="6"/>
<evidence type="ECO:0000313" key="7">
    <source>
        <dbReference type="Proteomes" id="UP000588068"/>
    </source>
</evidence>
<dbReference type="InterPro" id="IPR011047">
    <property type="entry name" value="Quinoprotein_ADH-like_sf"/>
</dbReference>
<dbReference type="PANTHER" id="PTHR32303:SF4">
    <property type="entry name" value="QUINOPROTEIN GLUCOSE DEHYDROGENASE"/>
    <property type="match status" value="1"/>
</dbReference>
<evidence type="ECO:0000256" key="1">
    <source>
        <dbReference type="ARBA" id="ARBA00001931"/>
    </source>
</evidence>
<gene>
    <name evidence="6" type="ORF">HNQ60_004770</name>
</gene>
<keyword evidence="3 6" id="KW-0560">Oxidoreductase</keyword>
<keyword evidence="4" id="KW-0732">Signal</keyword>
<dbReference type="CDD" id="cd10280">
    <property type="entry name" value="PQQ_mGDH"/>
    <property type="match status" value="1"/>
</dbReference>
<sequence length="656" mass="70545">MPRRPPFALTCLIVGLAVPSLAAPPTRHGSEDLSQWSAYGGDAGGNRYADARQINRDNVDQLEVAWTYRTGELGAGFKRAGKLTFETTPILVNGSLYLSTPTNIVIALDPEAGRERWRFDPKTPRDLPYSEATSRGVSSWIDEASPPDAPCAHRIFIGTLDARLIGLDGRTGQLCASFGDGGTVDLTRGIRITERGNYLVSSPPAIYGDLVITGSAVGDNGAVELERGIVRAFDARTGLQRWAWDPIPSDTDADLAARGWTAAAAKRTGAANAWSVLSIDEGRGLVFVPTGSPSPDFFGGERLGDNRYANSLVALRASDGKVVWHQQLVHHDVWDYDVASQPLLIDMEREGKSIAAVVQATKTGMLFVFDRETGEPVFPIIERSVPASDVAGESTAPTQPFPATPALVSHAAVTPNDAWGLTFYDRGRCRDLIEQYRSEGIFTPPSVKGSIMSPGYAGGVNWGSLAFDAQRQLVIAAVNNVPMVVTLIPRDDFDAKRSGDWPHSEFARQQGTPYGMRREPLLSPLGLPCTPPPWGTLAAVDLKRNTIRWQTMLGSTRGKTPWFVPPATLGMPNMGGPIATAGGLIFIAATTDDYLRAFDIETGRELWKSRLPAGGQATPMSYELNGRQYVVIAAGGHGGLGTTRGDYVVAFALPKA</sequence>
<dbReference type="SMART" id="SM00564">
    <property type="entry name" value="PQQ"/>
    <property type="match status" value="5"/>
</dbReference>
<evidence type="ECO:0000259" key="5">
    <source>
        <dbReference type="Pfam" id="PF01011"/>
    </source>
</evidence>
<comment type="similarity">
    <text evidence="2">Belongs to the bacterial PQQ dehydrogenase family.</text>
</comment>
<dbReference type="Proteomes" id="UP000588068">
    <property type="component" value="Unassembled WGS sequence"/>
</dbReference>
<dbReference type="Pfam" id="PF01011">
    <property type="entry name" value="PQQ"/>
    <property type="match status" value="1"/>
</dbReference>
<evidence type="ECO:0000313" key="6">
    <source>
        <dbReference type="EMBL" id="MBB6095879.1"/>
    </source>
</evidence>
<comment type="caution">
    <text evidence="6">The sequence shown here is derived from an EMBL/GenBank/DDBJ whole genome shotgun (WGS) entry which is preliminary data.</text>
</comment>
<organism evidence="6 7">
    <name type="scientific">Povalibacter uvarum</name>
    <dbReference type="NCBI Taxonomy" id="732238"/>
    <lineage>
        <taxon>Bacteria</taxon>
        <taxon>Pseudomonadati</taxon>
        <taxon>Pseudomonadota</taxon>
        <taxon>Gammaproteobacteria</taxon>
        <taxon>Steroidobacterales</taxon>
        <taxon>Steroidobacteraceae</taxon>
        <taxon>Povalibacter</taxon>
    </lineage>
</organism>
<feature type="domain" description="Pyrrolo-quinoline quinone repeat" evidence="5">
    <location>
        <begin position="36"/>
        <end position="630"/>
    </location>
</feature>